<name>A0A6M8J884_9ACTN</name>
<dbReference type="InterPro" id="IPR007401">
    <property type="entry name" value="DUF454"/>
</dbReference>
<feature type="transmembrane region" description="Helical" evidence="1">
    <location>
        <begin position="96"/>
        <end position="113"/>
    </location>
</feature>
<protein>
    <submittedName>
        <fullName evidence="2">YbaN family protein</fullName>
    </submittedName>
</protein>
<accession>A0A6M8J884</accession>
<dbReference type="KEGG" id="bwa:HLV38_06170"/>
<evidence type="ECO:0000256" key="1">
    <source>
        <dbReference type="SAM" id="Phobius"/>
    </source>
</evidence>
<keyword evidence="1" id="KW-0472">Membrane</keyword>
<gene>
    <name evidence="2" type="ORF">HLV38_06170</name>
</gene>
<feature type="transmembrane region" description="Helical" evidence="1">
    <location>
        <begin position="71"/>
        <end position="90"/>
    </location>
</feature>
<keyword evidence="1" id="KW-0812">Transmembrane</keyword>
<feature type="transmembrane region" description="Helical" evidence="1">
    <location>
        <begin position="6"/>
        <end position="35"/>
    </location>
</feature>
<dbReference type="Pfam" id="PF04304">
    <property type="entry name" value="DUF454"/>
    <property type="match status" value="1"/>
</dbReference>
<proteinExistence type="predicted"/>
<dbReference type="Proteomes" id="UP000503297">
    <property type="component" value="Chromosome"/>
</dbReference>
<dbReference type="PANTHER" id="PTHR35813:SF1">
    <property type="entry name" value="INNER MEMBRANE PROTEIN YBAN"/>
    <property type="match status" value="1"/>
</dbReference>
<sequence>MWAGAGFLFFGLALVGIALPFIPTTPFLLAAAFCFTRSSERLNRWFRSTRVYDRVLRDYETKRSMTVRAKLSVLVPVTVLLTIAFILMQATPVGRMVIVLVWVGHLVYFGLVVKTEPSNRG</sequence>
<dbReference type="EMBL" id="CP053716">
    <property type="protein sequence ID" value="QKF08056.1"/>
    <property type="molecule type" value="Genomic_DNA"/>
</dbReference>
<keyword evidence="3" id="KW-1185">Reference proteome</keyword>
<dbReference type="AlphaFoldDB" id="A0A6M8J884"/>
<evidence type="ECO:0000313" key="2">
    <source>
        <dbReference type="EMBL" id="QKF08056.1"/>
    </source>
</evidence>
<keyword evidence="1" id="KW-1133">Transmembrane helix</keyword>
<dbReference type="PANTHER" id="PTHR35813">
    <property type="entry name" value="INNER MEMBRANE PROTEIN YBAN"/>
    <property type="match status" value="1"/>
</dbReference>
<dbReference type="PIRSF" id="PIRSF016789">
    <property type="entry name" value="DUF454"/>
    <property type="match status" value="1"/>
</dbReference>
<evidence type="ECO:0000313" key="3">
    <source>
        <dbReference type="Proteomes" id="UP000503297"/>
    </source>
</evidence>
<dbReference type="GO" id="GO:0005886">
    <property type="term" value="C:plasma membrane"/>
    <property type="evidence" value="ECO:0007669"/>
    <property type="project" value="TreeGrafter"/>
</dbReference>
<reference evidence="3" key="1">
    <citation type="submission" date="2020-05" db="EMBL/GenBank/DDBJ databases">
        <title>Novel species in genus Nocardioides.</title>
        <authorList>
            <person name="Zhang G."/>
        </authorList>
    </citation>
    <scope>NUCLEOTIDE SEQUENCE [LARGE SCALE GENOMIC DNA]</scope>
    <source>
        <strain evidence="3">zg-1050</strain>
    </source>
</reference>
<organism evidence="2 3">
    <name type="scientific">Berryella wangjianweii</name>
    <dbReference type="NCBI Taxonomy" id="2734634"/>
    <lineage>
        <taxon>Bacteria</taxon>
        <taxon>Bacillati</taxon>
        <taxon>Actinomycetota</taxon>
        <taxon>Coriobacteriia</taxon>
        <taxon>Eggerthellales</taxon>
        <taxon>Eggerthellaceae</taxon>
        <taxon>Berryella</taxon>
    </lineage>
</organism>